<dbReference type="AlphaFoldDB" id="A0A081NGW4"/>
<evidence type="ECO:0000313" key="2">
    <source>
        <dbReference type="Proteomes" id="UP000028073"/>
    </source>
</evidence>
<sequence length="74" mass="8757">MQFIGVLKTELGLNSCAIRKQLSENKTITEDVRNLINQTREWNECHSDYCKTEAYDRVLQAYINSNQYQVSFRH</sequence>
<proteinExistence type="predicted"/>
<protein>
    <submittedName>
        <fullName evidence="1">Uncharacterized protein</fullName>
    </submittedName>
</protein>
<dbReference type="Proteomes" id="UP000028073">
    <property type="component" value="Unassembled WGS sequence"/>
</dbReference>
<gene>
    <name evidence="1" type="ORF">GZ78_08305</name>
</gene>
<accession>A0A081NGW4</accession>
<dbReference type="STRING" id="1137799.GZ78_08305"/>
<evidence type="ECO:0000313" key="1">
    <source>
        <dbReference type="EMBL" id="KEQ17687.1"/>
    </source>
</evidence>
<organism evidence="1 2">
    <name type="scientific">Endozoicomonas numazuensis</name>
    <dbReference type="NCBI Taxonomy" id="1137799"/>
    <lineage>
        <taxon>Bacteria</taxon>
        <taxon>Pseudomonadati</taxon>
        <taxon>Pseudomonadota</taxon>
        <taxon>Gammaproteobacteria</taxon>
        <taxon>Oceanospirillales</taxon>
        <taxon>Endozoicomonadaceae</taxon>
        <taxon>Endozoicomonas</taxon>
    </lineage>
</organism>
<keyword evidence="2" id="KW-1185">Reference proteome</keyword>
<name>A0A081NGW4_9GAMM</name>
<comment type="caution">
    <text evidence="1">The sequence shown here is derived from an EMBL/GenBank/DDBJ whole genome shotgun (WGS) entry which is preliminary data.</text>
</comment>
<reference evidence="1 2" key="1">
    <citation type="submission" date="2014-06" db="EMBL/GenBank/DDBJ databases">
        <title>Whole Genome Sequences of Three Symbiotic Endozoicomonas Bacteria.</title>
        <authorList>
            <person name="Neave M.J."/>
            <person name="Apprill A."/>
            <person name="Voolstra C.R."/>
        </authorList>
    </citation>
    <scope>NUCLEOTIDE SEQUENCE [LARGE SCALE GENOMIC DNA]</scope>
    <source>
        <strain evidence="1 2">DSM 25634</strain>
    </source>
</reference>
<dbReference type="EMBL" id="JOKH01000002">
    <property type="protein sequence ID" value="KEQ17687.1"/>
    <property type="molecule type" value="Genomic_DNA"/>
</dbReference>